<dbReference type="eggNOG" id="ENOG5033BMB">
    <property type="taxonomic scope" value="Bacteria"/>
</dbReference>
<accession>I4YX93</accession>
<dbReference type="AlphaFoldDB" id="I4YX93"/>
<gene>
    <name evidence="2" type="ORF">MicloDRAFT_00027230</name>
</gene>
<protein>
    <recommendedName>
        <fullName evidence="1">DUF6894 domain-containing protein</fullName>
    </recommendedName>
</protein>
<dbReference type="HOGENOM" id="CLU_163135_3_1_5"/>
<evidence type="ECO:0000259" key="1">
    <source>
        <dbReference type="Pfam" id="PF21834"/>
    </source>
</evidence>
<keyword evidence="3" id="KW-1185">Reference proteome</keyword>
<dbReference type="OrthoDB" id="7575967at2"/>
<evidence type="ECO:0000313" key="3">
    <source>
        <dbReference type="Proteomes" id="UP000003947"/>
    </source>
</evidence>
<reference evidence="2 3" key="1">
    <citation type="submission" date="2012-02" db="EMBL/GenBank/DDBJ databases">
        <title>Improved High-Quality Draft sequence of Microvirga sp. WSM3557.</title>
        <authorList>
            <consortium name="US DOE Joint Genome Institute"/>
            <person name="Lucas S."/>
            <person name="Han J."/>
            <person name="Lapidus A."/>
            <person name="Cheng J.-F."/>
            <person name="Goodwin L."/>
            <person name="Pitluck S."/>
            <person name="Peters L."/>
            <person name="Zhang X."/>
            <person name="Detter J.C."/>
            <person name="Han C."/>
            <person name="Tapia R."/>
            <person name="Land M."/>
            <person name="Hauser L."/>
            <person name="Kyrpides N."/>
            <person name="Ivanova N."/>
            <person name="Pagani I."/>
            <person name="Brau L."/>
            <person name="Yates R."/>
            <person name="O'Hara G."/>
            <person name="Rui T."/>
            <person name="Howieson J."/>
            <person name="Reeve W."/>
            <person name="Woyke T."/>
        </authorList>
    </citation>
    <scope>NUCLEOTIDE SEQUENCE [LARGE SCALE GENOMIC DNA]</scope>
    <source>
        <strain evidence="2 3">WSM3557</strain>
    </source>
</reference>
<organism evidence="2 3">
    <name type="scientific">Microvirga lotononidis</name>
    <dbReference type="NCBI Taxonomy" id="864069"/>
    <lineage>
        <taxon>Bacteria</taxon>
        <taxon>Pseudomonadati</taxon>
        <taxon>Pseudomonadota</taxon>
        <taxon>Alphaproteobacteria</taxon>
        <taxon>Hyphomicrobiales</taxon>
        <taxon>Methylobacteriaceae</taxon>
        <taxon>Microvirga</taxon>
    </lineage>
</organism>
<sequence length="78" mass="8523">MLRYLFHICDGEEALDEQGTVLASRDEARAHAITVAGELLRDAGKKGWRGSEWRLQVTDLAGATVCTLNFLVEDGSTS</sequence>
<evidence type="ECO:0000313" key="2">
    <source>
        <dbReference type="EMBL" id="EIM28585.1"/>
    </source>
</evidence>
<dbReference type="PATRIC" id="fig|864069.3.peg.2945"/>
<name>I4YX93_9HYPH</name>
<dbReference type="InterPro" id="IPR054189">
    <property type="entry name" value="DUF6894"/>
</dbReference>
<dbReference type="Proteomes" id="UP000003947">
    <property type="component" value="Unassembled WGS sequence"/>
</dbReference>
<feature type="domain" description="DUF6894" evidence="1">
    <location>
        <begin position="3"/>
        <end position="70"/>
    </location>
</feature>
<dbReference type="Pfam" id="PF21834">
    <property type="entry name" value="DUF6894"/>
    <property type="match status" value="1"/>
</dbReference>
<proteinExistence type="predicted"/>
<dbReference type="RefSeq" id="WP_009491863.1">
    <property type="nucleotide sequence ID" value="NZ_CP141049.1"/>
</dbReference>
<dbReference type="EMBL" id="JH660644">
    <property type="protein sequence ID" value="EIM28585.1"/>
    <property type="molecule type" value="Genomic_DNA"/>
</dbReference>